<organism evidence="7 8">
    <name type="scientific">Aphis craccivora</name>
    <name type="common">Cowpea aphid</name>
    <dbReference type="NCBI Taxonomy" id="307492"/>
    <lineage>
        <taxon>Eukaryota</taxon>
        <taxon>Metazoa</taxon>
        <taxon>Ecdysozoa</taxon>
        <taxon>Arthropoda</taxon>
        <taxon>Hexapoda</taxon>
        <taxon>Insecta</taxon>
        <taxon>Pterygota</taxon>
        <taxon>Neoptera</taxon>
        <taxon>Paraneoptera</taxon>
        <taxon>Hemiptera</taxon>
        <taxon>Sternorrhyncha</taxon>
        <taxon>Aphidomorpha</taxon>
        <taxon>Aphidoidea</taxon>
        <taxon>Aphididae</taxon>
        <taxon>Aphidini</taxon>
        <taxon>Aphis</taxon>
        <taxon>Aphis</taxon>
    </lineage>
</organism>
<comment type="caution">
    <text evidence="7">The sequence shown here is derived from an EMBL/GenBank/DDBJ whole genome shotgun (WGS) entry which is preliminary data.</text>
</comment>
<dbReference type="Proteomes" id="UP000478052">
    <property type="component" value="Unassembled WGS sequence"/>
</dbReference>
<feature type="non-terminal residue" evidence="7">
    <location>
        <position position="320"/>
    </location>
</feature>
<gene>
    <name evidence="7" type="ORF">FWK35_00030807</name>
</gene>
<dbReference type="InterPro" id="IPR006612">
    <property type="entry name" value="THAP_Znf"/>
</dbReference>
<dbReference type="Pfam" id="PF12017">
    <property type="entry name" value="Tnp_P_element"/>
    <property type="match status" value="1"/>
</dbReference>
<dbReference type="Pfam" id="PF05485">
    <property type="entry name" value="THAP"/>
    <property type="match status" value="1"/>
</dbReference>
<evidence type="ECO:0000256" key="3">
    <source>
        <dbReference type="ARBA" id="ARBA00022833"/>
    </source>
</evidence>
<sequence>MKVMPSNKCCVSGCETKKNVKTHVFPENDEDFKVWVQRTGNKYIEMMKKESIRKSYRICHLHFEKSCESPGTNKLKYRSLPSLNLPFNTEEIRGFLSSNHVSQMNKFSFPTKIITKPVTVDYTLDLLECQPLDQSLIVEASIPETSINIHLETIPVKMVTVNDTLDLLECQPLDQSLIVEASIPATSTTIHLKKNRSLLRMVSTTRKNDLTPKAMKFYYEALRLKRKSDKLSKNVTSYKTRIKLAKKYAEDDSFRSVSTKVNKITYNFILSQLKTQNKKPNGRRYTQEDKILALSIFKQSPKAYNYLSTIFSLPSPKTLN</sequence>
<dbReference type="GO" id="GO:0003677">
    <property type="term" value="F:DNA binding"/>
    <property type="evidence" value="ECO:0007669"/>
    <property type="project" value="UniProtKB-UniRule"/>
</dbReference>
<dbReference type="OrthoDB" id="6620051at2759"/>
<dbReference type="InterPro" id="IPR021896">
    <property type="entry name" value="THAP9-like_HTH"/>
</dbReference>
<evidence type="ECO:0000256" key="2">
    <source>
        <dbReference type="ARBA" id="ARBA00022771"/>
    </source>
</evidence>
<evidence type="ECO:0000256" key="1">
    <source>
        <dbReference type="ARBA" id="ARBA00022723"/>
    </source>
</evidence>
<evidence type="ECO:0000259" key="6">
    <source>
        <dbReference type="PROSITE" id="PS50950"/>
    </source>
</evidence>
<dbReference type="GO" id="GO:0008270">
    <property type="term" value="F:zinc ion binding"/>
    <property type="evidence" value="ECO:0007669"/>
    <property type="project" value="UniProtKB-KW"/>
</dbReference>
<keyword evidence="1" id="KW-0479">Metal-binding</keyword>
<dbReference type="AlphaFoldDB" id="A0A6G0WFA9"/>
<dbReference type="PROSITE" id="PS50950">
    <property type="entry name" value="ZF_THAP"/>
    <property type="match status" value="1"/>
</dbReference>
<reference evidence="7 8" key="1">
    <citation type="submission" date="2019-08" db="EMBL/GenBank/DDBJ databases">
        <title>Whole genome of Aphis craccivora.</title>
        <authorList>
            <person name="Voronova N.V."/>
            <person name="Shulinski R.S."/>
            <person name="Bandarenka Y.V."/>
            <person name="Zhorov D.G."/>
            <person name="Warner D."/>
        </authorList>
    </citation>
    <scope>NUCLEOTIDE SEQUENCE [LARGE SCALE GENOMIC DNA]</scope>
    <source>
        <strain evidence="7">180601</strain>
        <tissue evidence="7">Whole Body</tissue>
    </source>
</reference>
<proteinExistence type="predicted"/>
<protein>
    <submittedName>
        <fullName evidence="7">MADF domain-containing protein</fullName>
    </submittedName>
</protein>
<dbReference type="SMART" id="SM00980">
    <property type="entry name" value="THAP"/>
    <property type="match status" value="1"/>
</dbReference>
<keyword evidence="8" id="KW-1185">Reference proteome</keyword>
<dbReference type="SUPFAM" id="SSF57716">
    <property type="entry name" value="Glucocorticoid receptor-like (DNA-binding domain)"/>
    <property type="match status" value="1"/>
</dbReference>
<keyword evidence="4 5" id="KW-0238">DNA-binding</keyword>
<dbReference type="EMBL" id="VUJU01008777">
    <property type="protein sequence ID" value="KAF0725971.1"/>
    <property type="molecule type" value="Genomic_DNA"/>
</dbReference>
<accession>A0A6G0WFA9</accession>
<keyword evidence="3" id="KW-0862">Zinc</keyword>
<name>A0A6G0WFA9_APHCR</name>
<evidence type="ECO:0000313" key="8">
    <source>
        <dbReference type="Proteomes" id="UP000478052"/>
    </source>
</evidence>
<keyword evidence="2 5" id="KW-0863">Zinc-finger</keyword>
<evidence type="ECO:0000313" key="7">
    <source>
        <dbReference type="EMBL" id="KAF0725971.1"/>
    </source>
</evidence>
<feature type="domain" description="THAP-type" evidence="6">
    <location>
        <begin position="4"/>
        <end position="84"/>
    </location>
</feature>
<evidence type="ECO:0000256" key="5">
    <source>
        <dbReference type="PROSITE-ProRule" id="PRU00309"/>
    </source>
</evidence>
<evidence type="ECO:0000256" key="4">
    <source>
        <dbReference type="ARBA" id="ARBA00023125"/>
    </source>
</evidence>